<dbReference type="Gene3D" id="3.40.50.2000">
    <property type="entry name" value="Glycogen Phosphorylase B"/>
    <property type="match status" value="2"/>
</dbReference>
<dbReference type="EMBL" id="JAUEPH010000004">
    <property type="protein sequence ID" value="MDN3204731.1"/>
    <property type="molecule type" value="Genomic_DNA"/>
</dbReference>
<proteinExistence type="predicted"/>
<dbReference type="GO" id="GO:0016757">
    <property type="term" value="F:glycosyltransferase activity"/>
    <property type="evidence" value="ECO:0007669"/>
    <property type="project" value="UniProtKB-KW"/>
</dbReference>
<keyword evidence="2" id="KW-0808">Transferase</keyword>
<dbReference type="RefSeq" id="WP_290000433.1">
    <property type="nucleotide sequence ID" value="NZ_JAUEPH010000004.1"/>
</dbReference>
<name>A0ABT7YE35_9BACT</name>
<dbReference type="InterPro" id="IPR001296">
    <property type="entry name" value="Glyco_trans_1"/>
</dbReference>
<dbReference type="EC" id="2.4.-.-" evidence="2"/>
<dbReference type="Pfam" id="PF00534">
    <property type="entry name" value="Glycos_transf_1"/>
    <property type="match status" value="1"/>
</dbReference>
<evidence type="ECO:0000313" key="2">
    <source>
        <dbReference type="EMBL" id="MDN3204731.1"/>
    </source>
</evidence>
<accession>A0ABT7YE35</accession>
<comment type="caution">
    <text evidence="2">The sequence shown here is derived from an EMBL/GenBank/DDBJ whole genome shotgun (WGS) entry which is preliminary data.</text>
</comment>
<evidence type="ECO:0000259" key="1">
    <source>
        <dbReference type="Pfam" id="PF00534"/>
    </source>
</evidence>
<dbReference type="SUPFAM" id="SSF53756">
    <property type="entry name" value="UDP-Glycosyltransferase/glycogen phosphorylase"/>
    <property type="match status" value="1"/>
</dbReference>
<feature type="domain" description="Glycosyl transferase family 1" evidence="1">
    <location>
        <begin position="163"/>
        <end position="317"/>
    </location>
</feature>
<keyword evidence="3" id="KW-1185">Reference proteome</keyword>
<keyword evidence="2" id="KW-0328">Glycosyltransferase</keyword>
<protein>
    <submittedName>
        <fullName evidence="2">Glycosyltransferase</fullName>
        <ecNumber evidence="2">2.4.-.-</ecNumber>
    </submittedName>
</protein>
<gene>
    <name evidence="2" type="ORF">QVH07_11255</name>
</gene>
<sequence length="343" mass="38707">MKILFLGETYRADAQTWIKGIEKAGRIKIQTKEISPSKTRLGRIGNAFSFFFHLIFNSEKYDISLAERATSYGFFSLFVNSRLRVVAQQGITDAFPEEGLTGKFKRWLQRRVYKNVDVIHAWGHVMTHAMLDTGASPAKILVKPKGLDLGKFIYCPPSEKVKNSAIVTRSLYPIYRHSEILQAMELLKGKGMDLSCVIVGDGELSEKLKQEASDRSISELVDFKGRIPNPDLPKYLYSAQIYLAVPETEGVSASLFEAMATGCFPIVTDLPANRPFIENGFNGFLVPVGDVPKLAEAIERFLNDPAAYSKGIEYNRRFIEKECDLEKNMNQFYSKYQEVLANK</sequence>
<evidence type="ECO:0000313" key="3">
    <source>
        <dbReference type="Proteomes" id="UP001171916"/>
    </source>
</evidence>
<reference evidence="2" key="1">
    <citation type="submission" date="2023-06" db="EMBL/GenBank/DDBJ databases">
        <title>Robiginitalea aurantiacus sp. nov. and Algoriphagus sediminis sp. nov., isolated from coastal sediment.</title>
        <authorList>
            <person name="Zhou Z.Y."/>
            <person name="An J."/>
            <person name="Jia Y.W."/>
            <person name="Du Z.J."/>
        </authorList>
    </citation>
    <scope>NUCLEOTIDE SEQUENCE</scope>
    <source>
        <strain evidence="2">C2-7</strain>
    </source>
</reference>
<organism evidence="2 3">
    <name type="scientific">Algoriphagus sediminis</name>
    <dbReference type="NCBI Taxonomy" id="3057113"/>
    <lineage>
        <taxon>Bacteria</taxon>
        <taxon>Pseudomonadati</taxon>
        <taxon>Bacteroidota</taxon>
        <taxon>Cytophagia</taxon>
        <taxon>Cytophagales</taxon>
        <taxon>Cyclobacteriaceae</taxon>
        <taxon>Algoriphagus</taxon>
    </lineage>
</organism>
<dbReference type="PANTHER" id="PTHR12526:SF630">
    <property type="entry name" value="GLYCOSYLTRANSFERASE"/>
    <property type="match status" value="1"/>
</dbReference>
<dbReference type="Proteomes" id="UP001171916">
    <property type="component" value="Unassembled WGS sequence"/>
</dbReference>
<dbReference type="PANTHER" id="PTHR12526">
    <property type="entry name" value="GLYCOSYLTRANSFERASE"/>
    <property type="match status" value="1"/>
</dbReference>